<evidence type="ECO:0000313" key="1">
    <source>
        <dbReference type="EMBL" id="MCM2518075.1"/>
    </source>
</evidence>
<evidence type="ECO:0008006" key="3">
    <source>
        <dbReference type="Google" id="ProtNLM"/>
    </source>
</evidence>
<dbReference type="RefSeq" id="WP_199207743.1">
    <property type="nucleotide sequence ID" value="NZ_JAMQBH010000034.1"/>
</dbReference>
<keyword evidence="2" id="KW-1185">Reference proteome</keyword>
<name>A0ABT0W4A2_STRGI</name>
<gene>
    <name evidence="1" type="ORF">NC658_33385</name>
</gene>
<dbReference type="EMBL" id="JAMQBH010000034">
    <property type="protein sequence ID" value="MCM2518075.1"/>
    <property type="molecule type" value="Genomic_DNA"/>
</dbReference>
<dbReference type="Proteomes" id="UP001523263">
    <property type="component" value="Unassembled WGS sequence"/>
</dbReference>
<organism evidence="1 2">
    <name type="scientific">Streptomyces griseoincarnatus</name>
    <dbReference type="NCBI Taxonomy" id="29305"/>
    <lineage>
        <taxon>Bacteria</taxon>
        <taxon>Bacillati</taxon>
        <taxon>Actinomycetota</taxon>
        <taxon>Actinomycetes</taxon>
        <taxon>Kitasatosporales</taxon>
        <taxon>Streptomycetaceae</taxon>
        <taxon>Streptomyces</taxon>
        <taxon>Streptomyces griseoincarnatus group</taxon>
    </lineage>
</organism>
<accession>A0ABT0W4A2</accession>
<protein>
    <recommendedName>
        <fullName evidence="3">Transposase</fullName>
    </recommendedName>
</protein>
<reference evidence="1 2" key="1">
    <citation type="submission" date="2022-06" db="EMBL/GenBank/DDBJ databases">
        <title>Whole genome sequence of Streptomyces griseoincarnatus RB7AG.</title>
        <authorList>
            <person name="Ray L."/>
            <person name="Behera S."/>
            <person name="Panda A.N."/>
        </authorList>
    </citation>
    <scope>NUCLEOTIDE SEQUENCE [LARGE SCALE GENOMIC DNA]</scope>
    <source>
        <strain evidence="1 2">RB7AG</strain>
    </source>
</reference>
<evidence type="ECO:0000313" key="2">
    <source>
        <dbReference type="Proteomes" id="UP001523263"/>
    </source>
</evidence>
<comment type="caution">
    <text evidence="1">The sequence shown here is derived from an EMBL/GenBank/DDBJ whole genome shotgun (WGS) entry which is preliminary data.</text>
</comment>
<sequence>MLALAFLTVLAADARPTRPAESNRPARSSEPIDLTVSEIRHLLGALLIPLTTLNKLLAWSTWRRLHQATARRSHYYRRISAPSTT</sequence>
<proteinExistence type="predicted"/>